<keyword evidence="2" id="KW-1185">Reference proteome</keyword>
<dbReference type="EMBL" id="LDYG01000052">
    <property type="protein sequence ID" value="KUP04298.1"/>
    <property type="molecule type" value="Genomic_DNA"/>
</dbReference>
<reference evidence="1 2" key="1">
    <citation type="journal article" date="2016" name="Front. Microbiol.">
        <title>Microevolution Analysis of Bacillus coahuilensis Unveils Differences in Phosphorus Acquisition Strategies and Their Regulation.</title>
        <authorList>
            <person name="Gomez-Lunar Z."/>
            <person name="Hernandez-Gonzalez I."/>
            <person name="Rodriguez-Torres M.D."/>
            <person name="Souza V."/>
            <person name="Olmedo-Alvarez G."/>
        </authorList>
    </citation>
    <scope>NUCLEOTIDE SEQUENCE [LARGE SCALE GENOMIC DNA]</scope>
    <source>
        <strain evidence="2">p1.1.43</strain>
    </source>
</reference>
<dbReference type="RefSeq" id="WP_059351962.1">
    <property type="nucleotide sequence ID" value="NZ_LDYG01000052.1"/>
</dbReference>
<comment type="caution">
    <text evidence="1">The sequence shown here is derived from an EMBL/GenBank/DDBJ whole genome shotgun (WGS) entry which is preliminary data.</text>
</comment>
<organism evidence="1 2">
    <name type="scientific">Bacillus coahuilensis p1.1.43</name>
    <dbReference type="NCBI Taxonomy" id="1150625"/>
    <lineage>
        <taxon>Bacteria</taxon>
        <taxon>Bacillati</taxon>
        <taxon>Bacillota</taxon>
        <taxon>Bacilli</taxon>
        <taxon>Bacillales</taxon>
        <taxon>Bacillaceae</taxon>
        <taxon>Bacillus</taxon>
    </lineage>
</organism>
<dbReference type="SUPFAM" id="SSF53448">
    <property type="entry name" value="Nucleotide-diphospho-sugar transferases"/>
    <property type="match status" value="1"/>
</dbReference>
<gene>
    <name evidence="1" type="ORF">Q75_16050</name>
</gene>
<sequence>MNKAELDVPVALIFFTRPETLKEVFKKVKKARPSKLFLIQDGERKGNEFDYAKIKQCREIVNDIDWECEIYRNYSDVNLGCGKRPKTGISWVFEYVDRAIILEDDCIPADSFFPFCKEMLEKYKDDSRIGIVSGLNYFKEYDFGGYSYGFVKTGAIWGWATWKDRWEKYEYDLKKIDETYVRNNVLLDITPKYAANRRIRTWENARKELEGNNVTSYWDYQWGFTRHVNSWLSIVPKYNQITNVGIGTGSTHSGNNIKLLPKKIANFFFMDVKELELPLKHPDFVLPDRQYDANYYKIIYPNLFVGLLRKISSKVKKIYYK</sequence>
<dbReference type="Gene3D" id="3.90.550.10">
    <property type="entry name" value="Spore Coat Polysaccharide Biosynthesis Protein SpsA, Chain A"/>
    <property type="match status" value="1"/>
</dbReference>
<dbReference type="STRING" id="1150625.Q75_16050"/>
<accession>A0A147K4J8</accession>
<dbReference type="Proteomes" id="UP000074108">
    <property type="component" value="Unassembled WGS sequence"/>
</dbReference>
<name>A0A147K4J8_9BACI</name>
<dbReference type="PATRIC" id="fig|1150625.3.peg.3359"/>
<dbReference type="InterPro" id="IPR029044">
    <property type="entry name" value="Nucleotide-diphossugar_trans"/>
</dbReference>
<evidence type="ECO:0000313" key="1">
    <source>
        <dbReference type="EMBL" id="KUP04298.1"/>
    </source>
</evidence>
<proteinExistence type="predicted"/>
<dbReference type="AlphaFoldDB" id="A0A147K4J8"/>
<protein>
    <recommendedName>
        <fullName evidence="3">Hemolytic protein HlpA-like protein</fullName>
    </recommendedName>
</protein>
<evidence type="ECO:0000313" key="2">
    <source>
        <dbReference type="Proteomes" id="UP000074108"/>
    </source>
</evidence>
<evidence type="ECO:0008006" key="3">
    <source>
        <dbReference type="Google" id="ProtNLM"/>
    </source>
</evidence>
<dbReference type="OrthoDB" id="5180856at2"/>